<gene>
    <name evidence="1" type="ORF">S12H4_24446</name>
</gene>
<proteinExistence type="predicted"/>
<dbReference type="AlphaFoldDB" id="X1SRW3"/>
<sequence length="83" mass="9740">EKKSIMQGLDGILNLLKQKYGNSIGEMNKKRREYVKLYAENYHSLKESISNFLEFLLSKKNKLNGINSKLKNIITLLYFDQKL</sequence>
<reference evidence="1" key="1">
    <citation type="journal article" date="2014" name="Front. Microbiol.">
        <title>High frequency of phylogenetically diverse reductive dehalogenase-homologous genes in deep subseafloor sedimentary metagenomes.</title>
        <authorList>
            <person name="Kawai M."/>
            <person name="Futagami T."/>
            <person name="Toyoda A."/>
            <person name="Takaki Y."/>
            <person name="Nishi S."/>
            <person name="Hori S."/>
            <person name="Arai W."/>
            <person name="Tsubouchi T."/>
            <person name="Morono Y."/>
            <person name="Uchiyama I."/>
            <person name="Ito T."/>
            <person name="Fujiyama A."/>
            <person name="Inagaki F."/>
            <person name="Takami H."/>
        </authorList>
    </citation>
    <scope>NUCLEOTIDE SEQUENCE</scope>
    <source>
        <strain evidence="1">Expedition CK06-06</strain>
    </source>
</reference>
<feature type="non-terminal residue" evidence="1">
    <location>
        <position position="1"/>
    </location>
</feature>
<comment type="caution">
    <text evidence="1">The sequence shown here is derived from an EMBL/GenBank/DDBJ whole genome shotgun (WGS) entry which is preliminary data.</text>
</comment>
<accession>X1SRW3</accession>
<dbReference type="EMBL" id="BARW01013271">
    <property type="protein sequence ID" value="GAI78080.1"/>
    <property type="molecule type" value="Genomic_DNA"/>
</dbReference>
<evidence type="ECO:0000313" key="1">
    <source>
        <dbReference type="EMBL" id="GAI78080.1"/>
    </source>
</evidence>
<organism evidence="1">
    <name type="scientific">marine sediment metagenome</name>
    <dbReference type="NCBI Taxonomy" id="412755"/>
    <lineage>
        <taxon>unclassified sequences</taxon>
        <taxon>metagenomes</taxon>
        <taxon>ecological metagenomes</taxon>
    </lineage>
</organism>
<name>X1SRW3_9ZZZZ</name>
<protein>
    <submittedName>
        <fullName evidence="1">Uncharacterized protein</fullName>
    </submittedName>
</protein>